<dbReference type="PANTHER" id="PTHR47627">
    <property type="entry name" value="RUBREDOXIN"/>
    <property type="match status" value="1"/>
</dbReference>
<organism evidence="11 12">
    <name type="scientific">Thermococcus paralvinellae</name>
    <dbReference type="NCBI Taxonomy" id="582419"/>
    <lineage>
        <taxon>Archaea</taxon>
        <taxon>Methanobacteriati</taxon>
        <taxon>Methanobacteriota</taxon>
        <taxon>Thermococci</taxon>
        <taxon>Thermococcales</taxon>
        <taxon>Thermococcaceae</taxon>
        <taxon>Thermococcus</taxon>
    </lineage>
</organism>
<evidence type="ECO:0000313" key="11">
    <source>
        <dbReference type="EMBL" id="HIP88817.1"/>
    </source>
</evidence>
<dbReference type="GO" id="GO:0043448">
    <property type="term" value="P:alkane catabolic process"/>
    <property type="evidence" value="ECO:0007669"/>
    <property type="project" value="TreeGrafter"/>
</dbReference>
<dbReference type="PROSITE" id="PS50903">
    <property type="entry name" value="RUBREDOXIN_LIKE"/>
    <property type="match status" value="1"/>
</dbReference>
<dbReference type="GO" id="GO:0009055">
    <property type="term" value="F:electron transfer activity"/>
    <property type="evidence" value="ECO:0007669"/>
    <property type="project" value="InterPro"/>
</dbReference>
<sequence length="53" mass="5969">MAKWKCVVCGYIYDEEEGDPDNGIAPGTKFEDLPDDWVCPLCGAPKNMFEKIE</sequence>
<dbReference type="Proteomes" id="UP000653692">
    <property type="component" value="Unassembled WGS sequence"/>
</dbReference>
<feature type="binding site" evidence="9">
    <location>
        <position position="42"/>
    </location>
    <ligand>
        <name>Fe cation</name>
        <dbReference type="ChEBI" id="CHEBI:24875"/>
    </ligand>
</feature>
<dbReference type="GO" id="GO:0005506">
    <property type="term" value="F:iron ion binding"/>
    <property type="evidence" value="ECO:0007669"/>
    <property type="project" value="InterPro"/>
</dbReference>
<dbReference type="PANTHER" id="PTHR47627:SF1">
    <property type="entry name" value="RUBREDOXIN-1-RELATED"/>
    <property type="match status" value="1"/>
</dbReference>
<evidence type="ECO:0000256" key="7">
    <source>
        <dbReference type="ARBA" id="ARBA00067809"/>
    </source>
</evidence>
<dbReference type="EMBL" id="DQUR01000083">
    <property type="protein sequence ID" value="HIP88817.1"/>
    <property type="molecule type" value="Genomic_DNA"/>
</dbReference>
<evidence type="ECO:0000256" key="8">
    <source>
        <dbReference type="PIRNR" id="PIRNR000071"/>
    </source>
</evidence>
<dbReference type="NCBIfam" id="NF045768">
    <property type="entry name" value="RubredRD"/>
    <property type="match status" value="1"/>
</dbReference>
<evidence type="ECO:0000256" key="1">
    <source>
        <dbReference type="ARBA" id="ARBA00002360"/>
    </source>
</evidence>
<evidence type="ECO:0000256" key="4">
    <source>
        <dbReference type="ARBA" id="ARBA00022723"/>
    </source>
</evidence>
<gene>
    <name evidence="11" type="ORF">EYH24_02395</name>
</gene>
<dbReference type="PRINTS" id="PR00163">
    <property type="entry name" value="RUBREDOXIN"/>
</dbReference>
<evidence type="ECO:0000256" key="6">
    <source>
        <dbReference type="ARBA" id="ARBA00023004"/>
    </source>
</evidence>
<dbReference type="Gene3D" id="2.20.28.10">
    <property type="match status" value="1"/>
</dbReference>
<dbReference type="InterPro" id="IPR050526">
    <property type="entry name" value="Rubredoxin_ET"/>
</dbReference>
<proteinExistence type="inferred from homology"/>
<dbReference type="SUPFAM" id="SSF57802">
    <property type="entry name" value="Rubredoxin-like"/>
    <property type="match status" value="1"/>
</dbReference>
<evidence type="ECO:0000256" key="2">
    <source>
        <dbReference type="ARBA" id="ARBA00005337"/>
    </source>
</evidence>
<dbReference type="PIRSF" id="PIRSF000071">
    <property type="entry name" value="Rubredoxin"/>
    <property type="match status" value="1"/>
</dbReference>
<feature type="binding site" evidence="9">
    <location>
        <position position="39"/>
    </location>
    <ligand>
        <name>Fe cation</name>
        <dbReference type="ChEBI" id="CHEBI:24875"/>
    </ligand>
</feature>
<accession>A0A832ZEE8</accession>
<dbReference type="PROSITE" id="PS00202">
    <property type="entry name" value="RUBREDOXIN"/>
    <property type="match status" value="1"/>
</dbReference>
<dbReference type="InterPro" id="IPR018527">
    <property type="entry name" value="Rubredoxin_Fe_BS"/>
</dbReference>
<feature type="domain" description="Rubredoxin-like" evidence="10">
    <location>
        <begin position="1"/>
        <end position="52"/>
    </location>
</feature>
<evidence type="ECO:0000256" key="5">
    <source>
        <dbReference type="ARBA" id="ARBA00022982"/>
    </source>
</evidence>
<dbReference type="InterPro" id="IPR024935">
    <property type="entry name" value="Rubredoxin_dom"/>
</dbReference>
<comment type="caution">
    <text evidence="11">The sequence shown here is derived from an EMBL/GenBank/DDBJ whole genome shotgun (WGS) entry which is preliminary data.</text>
</comment>
<dbReference type="AlphaFoldDB" id="A0A832ZEE8"/>
<feature type="binding site" evidence="9">
    <location>
        <position position="6"/>
    </location>
    <ligand>
        <name>Fe cation</name>
        <dbReference type="ChEBI" id="CHEBI:24875"/>
    </ligand>
</feature>
<name>A0A832ZEE8_9EURY</name>
<protein>
    <recommendedName>
        <fullName evidence="7 8">Rubredoxin</fullName>
    </recommendedName>
</protein>
<keyword evidence="6 8" id="KW-0408">Iron</keyword>
<keyword evidence="5 8" id="KW-0249">Electron transport</keyword>
<dbReference type="Pfam" id="PF00301">
    <property type="entry name" value="Rubredoxin"/>
    <property type="match status" value="1"/>
</dbReference>
<evidence type="ECO:0000313" key="12">
    <source>
        <dbReference type="Proteomes" id="UP000653692"/>
    </source>
</evidence>
<dbReference type="InterPro" id="IPR024934">
    <property type="entry name" value="Rubredoxin-like_dom"/>
</dbReference>
<keyword evidence="3 8" id="KW-0813">Transport</keyword>
<comment type="function">
    <text evidence="1 8">Rubredoxin is a small nonheme, iron protein lacking acid-labile sulfide. Its single Fe, chelated to 4 Cys, functions as an electron acceptor and may also stabilize the conformation of the molecule.</text>
</comment>
<dbReference type="CDD" id="cd00730">
    <property type="entry name" value="rubredoxin"/>
    <property type="match status" value="1"/>
</dbReference>
<comment type="similarity">
    <text evidence="2 8">Belongs to the rubredoxin family.</text>
</comment>
<keyword evidence="4 8" id="KW-0479">Metal-binding</keyword>
<dbReference type="FunFam" id="2.20.28.10:FF:000001">
    <property type="entry name" value="Rubredoxin"/>
    <property type="match status" value="1"/>
</dbReference>
<evidence type="ECO:0000256" key="3">
    <source>
        <dbReference type="ARBA" id="ARBA00022448"/>
    </source>
</evidence>
<evidence type="ECO:0000256" key="9">
    <source>
        <dbReference type="PIRSR" id="PIRSR000071-1"/>
    </source>
</evidence>
<comment type="cofactor">
    <cofactor evidence="8 9">
        <name>Fe(3+)</name>
        <dbReference type="ChEBI" id="CHEBI:29034"/>
    </cofactor>
    <text evidence="8 9">Binds 1 Fe(3+) ion per subunit.</text>
</comment>
<feature type="binding site" evidence="9">
    <location>
        <position position="9"/>
    </location>
    <ligand>
        <name>Fe cation</name>
        <dbReference type="ChEBI" id="CHEBI:24875"/>
    </ligand>
</feature>
<dbReference type="InterPro" id="IPR024922">
    <property type="entry name" value="Rubredoxin"/>
</dbReference>
<reference evidence="11" key="1">
    <citation type="journal article" date="2020" name="ISME J.">
        <title>Gammaproteobacteria mediating utilization of methyl-, sulfur- and petroleum organic compounds in deep ocean hydrothermal plumes.</title>
        <authorList>
            <person name="Zhou Z."/>
            <person name="Liu Y."/>
            <person name="Pan J."/>
            <person name="Cron B.R."/>
            <person name="Toner B.M."/>
            <person name="Anantharaman K."/>
            <person name="Breier J.A."/>
            <person name="Dick G.J."/>
            <person name="Li M."/>
        </authorList>
    </citation>
    <scope>NUCLEOTIDE SEQUENCE</scope>
    <source>
        <strain evidence="11">SZUA-1476</strain>
    </source>
</reference>
<evidence type="ECO:0000259" key="10">
    <source>
        <dbReference type="PROSITE" id="PS50903"/>
    </source>
</evidence>